<dbReference type="PANTHER" id="PTHR43700">
    <property type="entry name" value="PHOSPHORIBOSYLAMINOIMIDAZOLE-SUCCINOCARBOXAMIDE SYNTHASE"/>
    <property type="match status" value="1"/>
</dbReference>
<dbReference type="InterPro" id="IPR001636">
    <property type="entry name" value="SAICAR_synth"/>
</dbReference>
<dbReference type="NCBIfam" id="NF010568">
    <property type="entry name" value="PRK13961.1"/>
    <property type="match status" value="1"/>
</dbReference>
<evidence type="ECO:0000256" key="9">
    <source>
        <dbReference type="SAM" id="MobiDB-lite"/>
    </source>
</evidence>
<dbReference type="RefSeq" id="WP_223906812.1">
    <property type="nucleotide sequence ID" value="NZ_AP025017.1"/>
</dbReference>
<organism evidence="11 12">
    <name type="scientific">Actinomyces capricornis</name>
    <dbReference type="NCBI Taxonomy" id="2755559"/>
    <lineage>
        <taxon>Bacteria</taxon>
        <taxon>Bacillati</taxon>
        <taxon>Actinomycetota</taxon>
        <taxon>Actinomycetes</taxon>
        <taxon>Actinomycetales</taxon>
        <taxon>Actinomycetaceae</taxon>
        <taxon>Actinomyces</taxon>
    </lineage>
</organism>
<protein>
    <recommendedName>
        <fullName evidence="8">Phosphoribosylaminoimidazole-succinocarboxamide synthase</fullName>
        <ecNumber evidence="8">6.3.2.6</ecNumber>
    </recommendedName>
    <alternativeName>
        <fullName evidence="8">SAICAR synthetase</fullName>
    </alternativeName>
</protein>
<dbReference type="SUPFAM" id="SSF56104">
    <property type="entry name" value="SAICAR synthase-like"/>
    <property type="match status" value="1"/>
</dbReference>
<sequence length="347" mass="37073">MSQPASSSSPAPHLLTAAGSPQDATATSTTTPSTTAPSTTAAAASGLPGAPEAPALPGWEHLSSGKVRDIYTPEAGGPWAGRDVLLVVASDRISAYDHVLPTPIPDKGRVLTALSAWWLDRLADIVPHHLVSLDVPTPVAGRAMICTRLTMHPVECVARGYLTGSGLVEYRRHRTVCGLPLPEGLDEASRLPEPLFTPAAKAELGEHDENITYRRVEDMVGPTTAAQLREATLALYSRAARIAAQRGIIVADTKVELGTDPGGRLTLGDEVLTPDSSRFWPARAWQPGRATPSFDKQYVRDWLTSPASGWDPASGQAPPPLPHDVVERTRERYLEAYRLLTGSALEL</sequence>
<feature type="domain" description="SAICAR synthetase/ADE2 N-terminal" evidence="10">
    <location>
        <begin position="62"/>
        <end position="312"/>
    </location>
</feature>
<dbReference type="EMBL" id="AP025017">
    <property type="protein sequence ID" value="BDA64633.1"/>
    <property type="molecule type" value="Genomic_DNA"/>
</dbReference>
<evidence type="ECO:0000256" key="7">
    <source>
        <dbReference type="ARBA" id="ARBA00048475"/>
    </source>
</evidence>
<proteinExistence type="inferred from homology"/>
<dbReference type="HAMAP" id="MF_00137">
    <property type="entry name" value="SAICAR_synth"/>
    <property type="match status" value="1"/>
</dbReference>
<gene>
    <name evidence="8 11" type="primary">purC</name>
    <name evidence="11" type="ORF">MANAM107_14670</name>
</gene>
<dbReference type="Gene3D" id="3.30.200.20">
    <property type="entry name" value="Phosphorylase Kinase, domain 1"/>
    <property type="match status" value="1"/>
</dbReference>
<evidence type="ECO:0000256" key="4">
    <source>
        <dbReference type="ARBA" id="ARBA00022741"/>
    </source>
</evidence>
<evidence type="ECO:0000256" key="1">
    <source>
        <dbReference type="ARBA" id="ARBA00004672"/>
    </source>
</evidence>
<feature type="compositionally biased region" description="Low complexity" evidence="9">
    <location>
        <begin position="1"/>
        <end position="12"/>
    </location>
</feature>
<evidence type="ECO:0000259" key="10">
    <source>
        <dbReference type="Pfam" id="PF01259"/>
    </source>
</evidence>
<evidence type="ECO:0000256" key="8">
    <source>
        <dbReference type="HAMAP-Rule" id="MF_00137"/>
    </source>
</evidence>
<keyword evidence="4 8" id="KW-0547">Nucleotide-binding</keyword>
<keyword evidence="6 8" id="KW-0067">ATP-binding</keyword>
<name>A0ABN6K5M3_9ACTO</name>
<evidence type="ECO:0000256" key="6">
    <source>
        <dbReference type="ARBA" id="ARBA00022840"/>
    </source>
</evidence>
<reference evidence="11 12" key="1">
    <citation type="submission" date="2021-08" db="EMBL/GenBank/DDBJ databases">
        <title>Whole genome sequence of novel Actinomyces species strain MAS-1.</title>
        <authorList>
            <person name="Saito M."/>
            <person name="Kuwahara N."/>
            <person name="Takizawa T."/>
            <person name="Gotouda H."/>
            <person name="Ochiai T."/>
        </authorList>
    </citation>
    <scope>NUCLEOTIDE SEQUENCE [LARGE SCALE GENOMIC DNA]</scope>
    <source>
        <strain evidence="11 12">MAS-1</strain>
    </source>
</reference>
<dbReference type="PANTHER" id="PTHR43700:SF1">
    <property type="entry name" value="PHOSPHORIBOSYLAMINOIMIDAZOLE-SUCCINOCARBOXAMIDE SYNTHASE"/>
    <property type="match status" value="1"/>
</dbReference>
<feature type="compositionally biased region" description="Low complexity" evidence="9">
    <location>
        <begin position="24"/>
        <end position="57"/>
    </location>
</feature>
<comment type="pathway">
    <text evidence="1 8">Purine metabolism; IMP biosynthesis via de novo pathway; 5-amino-1-(5-phospho-D-ribosyl)imidazole-4-carboxamide from 5-amino-1-(5-phospho-D-ribosyl)imidazole-4-carboxylate: step 1/2.</text>
</comment>
<evidence type="ECO:0000256" key="3">
    <source>
        <dbReference type="ARBA" id="ARBA00022598"/>
    </source>
</evidence>
<keyword evidence="12" id="KW-1185">Reference proteome</keyword>
<evidence type="ECO:0000313" key="12">
    <source>
        <dbReference type="Proteomes" id="UP000824496"/>
    </source>
</evidence>
<feature type="region of interest" description="Disordered" evidence="9">
    <location>
        <begin position="1"/>
        <end position="59"/>
    </location>
</feature>
<keyword evidence="3 8" id="KW-0436">Ligase</keyword>
<comment type="similarity">
    <text evidence="2 8">Belongs to the SAICAR synthetase family.</text>
</comment>
<evidence type="ECO:0000313" key="11">
    <source>
        <dbReference type="EMBL" id="BDA64633.1"/>
    </source>
</evidence>
<dbReference type="Pfam" id="PF01259">
    <property type="entry name" value="SAICAR_synt"/>
    <property type="match status" value="1"/>
</dbReference>
<dbReference type="EC" id="6.3.2.6" evidence="8"/>
<keyword evidence="5 8" id="KW-0658">Purine biosynthesis</keyword>
<dbReference type="InterPro" id="IPR028923">
    <property type="entry name" value="SAICAR_synt/ADE2_N"/>
</dbReference>
<evidence type="ECO:0000256" key="2">
    <source>
        <dbReference type="ARBA" id="ARBA00010190"/>
    </source>
</evidence>
<dbReference type="Gene3D" id="3.30.470.20">
    <property type="entry name" value="ATP-grasp fold, B domain"/>
    <property type="match status" value="1"/>
</dbReference>
<accession>A0ABN6K5M3</accession>
<dbReference type="NCBIfam" id="TIGR00081">
    <property type="entry name" value="purC"/>
    <property type="match status" value="1"/>
</dbReference>
<dbReference type="CDD" id="cd01414">
    <property type="entry name" value="SAICAR_synt_Sc"/>
    <property type="match status" value="1"/>
</dbReference>
<dbReference type="Proteomes" id="UP000824496">
    <property type="component" value="Chromosome"/>
</dbReference>
<evidence type="ECO:0000256" key="5">
    <source>
        <dbReference type="ARBA" id="ARBA00022755"/>
    </source>
</evidence>
<comment type="catalytic activity">
    <reaction evidence="7 8">
        <text>5-amino-1-(5-phospho-D-ribosyl)imidazole-4-carboxylate + L-aspartate + ATP = (2S)-2-[5-amino-1-(5-phospho-beta-D-ribosyl)imidazole-4-carboxamido]succinate + ADP + phosphate + 2 H(+)</text>
        <dbReference type="Rhea" id="RHEA:22628"/>
        <dbReference type="ChEBI" id="CHEBI:15378"/>
        <dbReference type="ChEBI" id="CHEBI:29991"/>
        <dbReference type="ChEBI" id="CHEBI:30616"/>
        <dbReference type="ChEBI" id="CHEBI:43474"/>
        <dbReference type="ChEBI" id="CHEBI:58443"/>
        <dbReference type="ChEBI" id="CHEBI:77657"/>
        <dbReference type="ChEBI" id="CHEBI:456216"/>
        <dbReference type="EC" id="6.3.2.6"/>
    </reaction>
</comment>